<dbReference type="GO" id="GO:0004348">
    <property type="term" value="F:glucosylceramidase activity"/>
    <property type="evidence" value="ECO:0007669"/>
    <property type="project" value="UniProtKB-EC"/>
</dbReference>
<dbReference type="InterPro" id="IPR012341">
    <property type="entry name" value="6hp_glycosidase-like_sf"/>
</dbReference>
<comment type="function">
    <text evidence="1">Non-lysosomal glucosylceramidase that catalyzes the hydrolysis of glucosylceramide (GlcCer) to free glucose and ceramide.</text>
</comment>
<evidence type="ECO:0000259" key="3">
    <source>
        <dbReference type="Pfam" id="PF12215"/>
    </source>
</evidence>
<dbReference type="Pfam" id="PF12215">
    <property type="entry name" value="Glyco_hydr_116N"/>
    <property type="match status" value="1"/>
</dbReference>
<dbReference type="GO" id="GO:0006680">
    <property type="term" value="P:glucosylceramide catabolic process"/>
    <property type="evidence" value="ECO:0007669"/>
    <property type="project" value="InterPro"/>
</dbReference>
<dbReference type="InterPro" id="IPR024462">
    <property type="entry name" value="GH116_N"/>
</dbReference>
<comment type="catalytic activity">
    <reaction evidence="1">
        <text>a beta-D-glucosyl-(1&lt;-&gt;1')-N-acylsphing-4-enine + H2O = an N-acylsphing-4-enine + D-glucose</text>
        <dbReference type="Rhea" id="RHEA:13269"/>
        <dbReference type="ChEBI" id="CHEBI:4167"/>
        <dbReference type="ChEBI" id="CHEBI:15377"/>
        <dbReference type="ChEBI" id="CHEBI:22801"/>
        <dbReference type="ChEBI" id="CHEBI:52639"/>
        <dbReference type="EC" id="3.2.1.45"/>
    </reaction>
</comment>
<gene>
    <name evidence="4" type="ORF">BOKJ2_LOCUS854</name>
</gene>
<dbReference type="EMBL" id="CAJFDH010000001">
    <property type="protein sequence ID" value="CAD5206170.1"/>
    <property type="molecule type" value="Genomic_DNA"/>
</dbReference>
<keyword evidence="5" id="KW-1185">Reference proteome</keyword>
<accession>A0A811JRV5</accession>
<dbReference type="PIRSF" id="PIRSF028944">
    <property type="entry name" value="Beta_gluc_GBA2"/>
    <property type="match status" value="1"/>
</dbReference>
<sequence>MDVDTETPASTPRQWTPSEQDVIDLEGEYGWIARGDKRPVEKRLPFNRPKLMQVYRVLPFVARYARYWVRNYNNRDRLFINTFEPLKHKHTYGVPCGTIGSGSIGRDFRGGFCKFGLKPGLVEHHVKAVKANQFILTLRKSDGETKQLVLGVNEHHVNQLNNWKFGIEEENIIYRGLYPRSWTVYKISSHNVKVVITQTSPVIPNNYKDSSLPVTLFHFKIINESNEDIEAAITFTFRNGTGCKKTQSEGMCKSLQITSPSAKGLMLKHEIAGMDTTYCVMSSDVDATSVAAFDPNALECKLWDSLEQNMNLNELEAESEATHLAVACSTYKHIKMRESTSFDHALVWHMPKVHFTSKKRSYKRYYTKFFDDEAPDTAFDIGCYALGNKESWERQIDEWQNVVLLDQNVPLWFKSALFNELYYLTDGGTVWFAYDESWKQEEQHLSDYTLRHFKDYGRFAYLESWEYRMMNTYDVHFYASFALAELFPWIECTVQMEMRDQFENHVSKQVRFHMEGDRAPIKTQKRVPHDLGNPADEPFLKVNAYIMHDTGKWKDLNLKFVLTSYRDYVILMDKSPEYLDFVYPAVRQVIEEGLTKWDKNGDSMIENFGAADQTYDAWKMVGVSAYCGSLWLGALVVALKMAEDMKDEAGVKKYGEALDSAKRVFDTVLWNGSYYNFDQASNSNSTIMADQLCGFWYLQSIDAELVRNLLPQSHVDSVLETVFNYNVVKFADCTLGAVNGMLPNGKIDRSYIQADEVWVGITYSLASFFIQQNQLMKGFETAAGCYDACFNRFGLQYQTPEALYRGRFYRAIGYMRPLAIWSMFTALKKQKFFTAQ</sequence>
<dbReference type="GO" id="GO:0005975">
    <property type="term" value="P:carbohydrate metabolic process"/>
    <property type="evidence" value="ECO:0007669"/>
    <property type="project" value="InterPro"/>
</dbReference>
<feature type="domain" description="Glycosyl-hydrolase family 116 N-terminal" evidence="3">
    <location>
        <begin position="93"/>
        <end position="392"/>
    </location>
</feature>
<dbReference type="AlphaFoldDB" id="A0A811JRV5"/>
<keyword evidence="1" id="KW-0472">Membrane</keyword>
<dbReference type="PANTHER" id="PTHR12654">
    <property type="entry name" value="BILE ACID BETA-GLUCOSIDASE-RELATED"/>
    <property type="match status" value="1"/>
</dbReference>
<dbReference type="Proteomes" id="UP000783686">
    <property type="component" value="Unassembled WGS sequence"/>
</dbReference>
<evidence type="ECO:0000256" key="1">
    <source>
        <dbReference type="PIRNR" id="PIRNR028944"/>
    </source>
</evidence>
<dbReference type="OrthoDB" id="730489at2759"/>
<dbReference type="Pfam" id="PF04685">
    <property type="entry name" value="DUF608"/>
    <property type="match status" value="1"/>
</dbReference>
<organism evidence="4 5">
    <name type="scientific">Bursaphelenchus okinawaensis</name>
    <dbReference type="NCBI Taxonomy" id="465554"/>
    <lineage>
        <taxon>Eukaryota</taxon>
        <taxon>Metazoa</taxon>
        <taxon>Ecdysozoa</taxon>
        <taxon>Nematoda</taxon>
        <taxon>Chromadorea</taxon>
        <taxon>Rhabditida</taxon>
        <taxon>Tylenchina</taxon>
        <taxon>Tylenchomorpha</taxon>
        <taxon>Aphelenchoidea</taxon>
        <taxon>Aphelenchoididae</taxon>
        <taxon>Bursaphelenchus</taxon>
    </lineage>
</organism>
<dbReference type="Gene3D" id="1.50.10.10">
    <property type="match status" value="1"/>
</dbReference>
<dbReference type="EC" id="3.2.1.45" evidence="1"/>
<evidence type="ECO:0000313" key="5">
    <source>
        <dbReference type="Proteomes" id="UP000614601"/>
    </source>
</evidence>
<dbReference type="SUPFAM" id="SSF48208">
    <property type="entry name" value="Six-hairpin glycosidases"/>
    <property type="match status" value="1"/>
</dbReference>
<evidence type="ECO:0000259" key="2">
    <source>
        <dbReference type="Pfam" id="PF04685"/>
    </source>
</evidence>
<name>A0A811JRV5_9BILA</name>
<dbReference type="Proteomes" id="UP000614601">
    <property type="component" value="Unassembled WGS sequence"/>
</dbReference>
<dbReference type="InterPro" id="IPR008928">
    <property type="entry name" value="6-hairpin_glycosidase_sf"/>
</dbReference>
<keyword evidence="1" id="KW-0443">Lipid metabolism</keyword>
<evidence type="ECO:0000313" key="4">
    <source>
        <dbReference type="EMBL" id="CAD5206170.1"/>
    </source>
</evidence>
<dbReference type="PANTHER" id="PTHR12654:SF2">
    <property type="entry name" value="NON-LYSOSOMAL GLUCOSYLCERAMIDASE"/>
    <property type="match status" value="1"/>
</dbReference>
<proteinExistence type="inferred from homology"/>
<dbReference type="InterPro" id="IPR006775">
    <property type="entry name" value="GH116_catalytic"/>
</dbReference>
<reference evidence="4" key="1">
    <citation type="submission" date="2020-09" db="EMBL/GenBank/DDBJ databases">
        <authorList>
            <person name="Kikuchi T."/>
        </authorList>
    </citation>
    <scope>NUCLEOTIDE SEQUENCE</scope>
    <source>
        <strain evidence="4">SH1</strain>
    </source>
</reference>
<dbReference type="InterPro" id="IPR052566">
    <property type="entry name" value="Non-lysos_glucosylceramidase"/>
</dbReference>
<dbReference type="EMBL" id="CAJFCW020000001">
    <property type="protein sequence ID" value="CAG9080735.1"/>
    <property type="molecule type" value="Genomic_DNA"/>
</dbReference>
<dbReference type="InterPro" id="IPR014551">
    <property type="entry name" value="B_Glucosidase_GBA2-typ"/>
</dbReference>
<comment type="caution">
    <text evidence="4">The sequence shown here is derived from an EMBL/GenBank/DDBJ whole genome shotgun (WGS) entry which is preliminary data.</text>
</comment>
<keyword evidence="1" id="KW-0378">Hydrolase</keyword>
<protein>
    <recommendedName>
        <fullName evidence="1">Non-lysosomal glucosylceramidase</fullName>
        <shortName evidence="1">NLGase</shortName>
        <ecNumber evidence="1">3.2.1.45</ecNumber>
    </recommendedName>
</protein>
<dbReference type="GO" id="GO:0008422">
    <property type="term" value="F:beta-glucosidase activity"/>
    <property type="evidence" value="ECO:0007669"/>
    <property type="project" value="TreeGrafter"/>
</dbReference>
<feature type="domain" description="Glycosyl-hydrolase family 116 catalytic region" evidence="2">
    <location>
        <begin position="457"/>
        <end position="823"/>
    </location>
</feature>
<keyword evidence="1" id="KW-0326">Glycosidase</keyword>
<dbReference type="GO" id="GO:0016020">
    <property type="term" value="C:membrane"/>
    <property type="evidence" value="ECO:0007669"/>
    <property type="project" value="InterPro"/>
</dbReference>
<comment type="similarity">
    <text evidence="1">Belongs to the non-lysosomal glucosylceramidase family.</text>
</comment>